<dbReference type="InterPro" id="IPR018756">
    <property type="entry name" value="DUF2314"/>
</dbReference>
<dbReference type="AlphaFoldDB" id="A0A0G4JTT5"/>
<accession>A0A0G4JTT5</accession>
<dbReference type="Proteomes" id="UP000044377">
    <property type="component" value="Unassembled WGS sequence"/>
</dbReference>
<dbReference type="InterPro" id="IPR053886">
    <property type="entry name" value="DUF4026_middle"/>
</dbReference>
<dbReference type="Pfam" id="PF10077">
    <property type="entry name" value="DUF2314"/>
    <property type="match status" value="1"/>
</dbReference>
<evidence type="ECO:0000259" key="3">
    <source>
        <dbReference type="Pfam" id="PF22789"/>
    </source>
</evidence>
<organism evidence="4 5">
    <name type="scientific">Brenneria goodwinii</name>
    <dbReference type="NCBI Taxonomy" id="1109412"/>
    <lineage>
        <taxon>Bacteria</taxon>
        <taxon>Pseudomonadati</taxon>
        <taxon>Pseudomonadota</taxon>
        <taxon>Gammaproteobacteria</taxon>
        <taxon>Enterobacterales</taxon>
        <taxon>Pectobacteriaceae</taxon>
        <taxon>Brenneria</taxon>
    </lineage>
</organism>
<evidence type="ECO:0000313" key="4">
    <source>
        <dbReference type="EMBL" id="CPR15440.1"/>
    </source>
</evidence>
<gene>
    <name evidence="4" type="ORF">BN1221_01514</name>
</gene>
<dbReference type="Pfam" id="PF13218">
    <property type="entry name" value="DUF4026_N"/>
    <property type="match status" value="1"/>
</dbReference>
<feature type="domain" description="DUF2314" evidence="1">
    <location>
        <begin position="391"/>
        <end position="467"/>
    </location>
</feature>
<feature type="domain" description="DUF4026" evidence="2">
    <location>
        <begin position="20"/>
        <end position="166"/>
    </location>
</feature>
<dbReference type="OrthoDB" id="1846902at2"/>
<dbReference type="RefSeq" id="WP_048636792.1">
    <property type="nucleotide sequence ID" value="NZ_CGIG01000001.1"/>
</dbReference>
<protein>
    <submittedName>
        <fullName evidence="4">Bacillus cereus group-specific protein, uncharacterized</fullName>
    </submittedName>
</protein>
<feature type="domain" description="DUF4026" evidence="3">
    <location>
        <begin position="174"/>
        <end position="310"/>
    </location>
</feature>
<reference evidence="4" key="1">
    <citation type="submission" date="2015-01" db="EMBL/GenBank/DDBJ databases">
        <authorList>
            <person name="Xiang T."/>
            <person name="Song Y."/>
            <person name="Huang L."/>
            <person name="Wang B."/>
            <person name="Wu P."/>
        </authorList>
    </citation>
    <scope>NUCLEOTIDE SEQUENCE [LARGE SCALE GENOMIC DNA]</scope>
    <source>
        <strain evidence="4">OBR1</strain>
    </source>
</reference>
<keyword evidence="5" id="KW-1185">Reference proteome</keyword>
<evidence type="ECO:0000259" key="2">
    <source>
        <dbReference type="Pfam" id="PF13218"/>
    </source>
</evidence>
<name>A0A0G4JTT5_9GAMM</name>
<dbReference type="EMBL" id="CGIG01000001">
    <property type="protein sequence ID" value="CPR15440.1"/>
    <property type="molecule type" value="Genomic_DNA"/>
</dbReference>
<sequence length="478" mass="55187">MNNKQQYLDIAAGKGKVAPSTMVVFPSEALNYPLLEKNLEAQRFFTDGEVSYAEDEQEGFVYSCRHGDDALAFRIQILDRSEEDEVKPYYSTDPLSPERLAEVNASPQAVFVECVFKQHPLISYRYQLRILRLLVPDLLLGIDVSAADKAFTPEWLRFQLEDDVLPDVENLYTIHAIYDPHNNPPTAFWFHTHGLTRCGITEVELVIPHTLNSYYGIPELFRNFANNCIENQQVTFNKPILCGQTQAGYEYVVALPFEEGLRHVNKPISVVQLRPLEEMHYDLSDAPEGEFLGDRADRDDIHMTPSCMLFRATEENSALETFFKGFEEQNAIMFWRTNAETYEMSRKAKLRWHYFGRMFENYAVSAEPIKKGFFAKLLNKSADPQQENEWRFLVKCGIPYGDPAEDEREHMWFIPESMNGDAFSGKLINRPFYIDRMKEGGVYPLDLGLITDWAIYYQDDKYTPDTIYKLLGGNGQTH</sequence>
<evidence type="ECO:0000313" key="5">
    <source>
        <dbReference type="Proteomes" id="UP000044377"/>
    </source>
</evidence>
<dbReference type="Pfam" id="PF22789">
    <property type="entry name" value="DUF4026_C"/>
    <property type="match status" value="1"/>
</dbReference>
<evidence type="ECO:0000259" key="1">
    <source>
        <dbReference type="Pfam" id="PF10077"/>
    </source>
</evidence>
<proteinExistence type="predicted"/>
<dbReference type="InterPro" id="IPR025102">
    <property type="entry name" value="DUF4026_N"/>
</dbReference>